<evidence type="ECO:0000256" key="2">
    <source>
        <dbReference type="ARBA" id="ARBA00005695"/>
    </source>
</evidence>
<proteinExistence type="inferred from homology"/>
<keyword evidence="4 5" id="KW-0732">Signal</keyword>
<gene>
    <name evidence="7" type="primary">mppA</name>
    <name evidence="7" type="ORF">LOKVESSMR4R_00373</name>
</gene>
<dbReference type="Proteomes" id="UP000195273">
    <property type="component" value="Chromosome"/>
</dbReference>
<evidence type="ECO:0000256" key="1">
    <source>
        <dbReference type="ARBA" id="ARBA00004418"/>
    </source>
</evidence>
<dbReference type="PANTHER" id="PTHR30290:SF23">
    <property type="entry name" value="PERIPLASMIC MUREIN PEPTIDE-BINDING PROTEIN"/>
    <property type="match status" value="1"/>
</dbReference>
<dbReference type="GO" id="GO:0043190">
    <property type="term" value="C:ATP-binding cassette (ABC) transporter complex"/>
    <property type="evidence" value="ECO:0007669"/>
    <property type="project" value="InterPro"/>
</dbReference>
<dbReference type="GO" id="GO:0015833">
    <property type="term" value="P:peptide transport"/>
    <property type="evidence" value="ECO:0007669"/>
    <property type="project" value="TreeGrafter"/>
</dbReference>
<feature type="chain" id="PRO_5013141144" evidence="5">
    <location>
        <begin position="24"/>
        <end position="543"/>
    </location>
</feature>
<dbReference type="EMBL" id="CP021431">
    <property type="protein sequence ID" value="ART99712.1"/>
    <property type="molecule type" value="Genomic_DNA"/>
</dbReference>
<comment type="similarity">
    <text evidence="2">Belongs to the bacterial solute-binding protein 5 family.</text>
</comment>
<feature type="signal peptide" evidence="5">
    <location>
        <begin position="1"/>
        <end position="23"/>
    </location>
</feature>
<dbReference type="SUPFAM" id="SSF53850">
    <property type="entry name" value="Periplasmic binding protein-like II"/>
    <property type="match status" value="1"/>
</dbReference>
<evidence type="ECO:0000256" key="5">
    <source>
        <dbReference type="SAM" id="SignalP"/>
    </source>
</evidence>
<dbReference type="FunFam" id="3.10.105.10:FF:000001">
    <property type="entry name" value="Oligopeptide ABC transporter, oligopeptide-binding protein"/>
    <property type="match status" value="1"/>
</dbReference>
<name>A0A1Y0E846_9RHOB</name>
<dbReference type="STRING" id="1122181.GCA_000382265_03172"/>
<comment type="subcellular location">
    <subcellularLocation>
        <location evidence="1">Periplasm</location>
    </subcellularLocation>
</comment>
<dbReference type="PANTHER" id="PTHR30290">
    <property type="entry name" value="PERIPLASMIC BINDING COMPONENT OF ABC TRANSPORTER"/>
    <property type="match status" value="1"/>
</dbReference>
<dbReference type="Gene3D" id="3.10.105.10">
    <property type="entry name" value="Dipeptide-binding Protein, Domain 3"/>
    <property type="match status" value="1"/>
</dbReference>
<dbReference type="GO" id="GO:1904680">
    <property type="term" value="F:peptide transmembrane transporter activity"/>
    <property type="evidence" value="ECO:0007669"/>
    <property type="project" value="TreeGrafter"/>
</dbReference>
<keyword evidence="3" id="KW-0813">Transport</keyword>
<dbReference type="InterPro" id="IPR039424">
    <property type="entry name" value="SBP_5"/>
</dbReference>
<evidence type="ECO:0000313" key="7">
    <source>
        <dbReference type="EMBL" id="ART99712.1"/>
    </source>
</evidence>
<accession>A0A1Y0E846</accession>
<sequence length="543" mass="60292">MTLTTLLKASSAIVLLSAIAANAQATHPETGETLAEVQSFTYRVLDEHSSVDPQVVEDVTGAEVVRDLFEGLMNQNAQGELIPGVATGFEVSDDGLTYTFTLRDNARWSNGDPVLASDFVYAWKRAVDPALASEYAWFMELMSIENAAAIIAGEMDKDDLGVTAPDDSTFVVTLSQPLPYFAQMTTHSTTFPVHPATIEAHGDAWTRPENIVSNGAYILQEHVPQERLVRVRNEMYWDNENTIIDEVTALVINDVNQSLTRYLAGELDRTEVPPGQFQRLSAEYPDQAISIPRLCSYYYNFNLSEGGPEAFQDVRVRQAMNLAVNRDVIVNNVLGAGQTAAYNFTPVRTADFTLPDLPIAAMTQEDRNAMAVTLITEAGYGIGGEPLSIELLYNTDEAHRNIAVALGQMWQQTLGIQTTLANQEWQTFLQTRGNQNFEMARGAWCGDYNEASTFLDLVTTNSGYNDAKYSNAEVDQLMAAAKTAEDPQPNYTRVEQIIAEEVPIIPIYHYADGYMFNPTLKGWPVDNVEQNWYSRELYFVASE</sequence>
<dbReference type="CDD" id="cd08504">
    <property type="entry name" value="PBP2_OppA"/>
    <property type="match status" value="1"/>
</dbReference>
<dbReference type="Gene3D" id="3.90.76.10">
    <property type="entry name" value="Dipeptide-binding Protein, Domain 1"/>
    <property type="match status" value="1"/>
</dbReference>
<dbReference type="FunFam" id="3.90.76.10:FF:000001">
    <property type="entry name" value="Oligopeptide ABC transporter substrate-binding protein"/>
    <property type="match status" value="1"/>
</dbReference>
<reference evidence="7 8" key="1">
    <citation type="submission" date="2017-05" db="EMBL/GenBank/DDBJ databases">
        <title>Genome Sequence of Loktanella vestfoldensis Strain SMR4r Isolated from a Culture of the Diatom Skeletonema marinoi.</title>
        <authorList>
            <person name="Topel M."/>
            <person name="Pinder M.I.M."/>
            <person name="Johansson O.N."/>
            <person name="Kourtchenko O."/>
            <person name="Godhe A."/>
            <person name="Clarke A.K."/>
        </authorList>
    </citation>
    <scope>NUCLEOTIDE SEQUENCE [LARGE SCALE GENOMIC DNA]</scope>
    <source>
        <strain evidence="7 8">SMR4r</strain>
    </source>
</reference>
<dbReference type="RefSeq" id="WP_087206045.1">
    <property type="nucleotide sequence ID" value="NZ_CP021431.1"/>
</dbReference>
<dbReference type="Pfam" id="PF00496">
    <property type="entry name" value="SBP_bac_5"/>
    <property type="match status" value="1"/>
</dbReference>
<dbReference type="OrthoDB" id="9803988at2"/>
<dbReference type="Gene3D" id="3.40.190.10">
    <property type="entry name" value="Periplasmic binding protein-like II"/>
    <property type="match status" value="1"/>
</dbReference>
<dbReference type="InterPro" id="IPR000914">
    <property type="entry name" value="SBP_5_dom"/>
</dbReference>
<dbReference type="KEGG" id="lvs:LOKVESSMR4R_00373"/>
<organism evidence="7 8">
    <name type="scientific">Yoonia vestfoldensis</name>
    <dbReference type="NCBI Taxonomy" id="245188"/>
    <lineage>
        <taxon>Bacteria</taxon>
        <taxon>Pseudomonadati</taxon>
        <taxon>Pseudomonadota</taxon>
        <taxon>Alphaproteobacteria</taxon>
        <taxon>Rhodobacterales</taxon>
        <taxon>Paracoccaceae</taxon>
        <taxon>Yoonia</taxon>
    </lineage>
</organism>
<keyword evidence="8" id="KW-1185">Reference proteome</keyword>
<protein>
    <submittedName>
        <fullName evidence="7">Periplasmic murein peptide-binding protein</fullName>
    </submittedName>
</protein>
<dbReference type="AlphaFoldDB" id="A0A1Y0E846"/>
<dbReference type="InterPro" id="IPR030678">
    <property type="entry name" value="Peptide/Ni-bd"/>
</dbReference>
<evidence type="ECO:0000256" key="4">
    <source>
        <dbReference type="ARBA" id="ARBA00022729"/>
    </source>
</evidence>
<evidence type="ECO:0000313" key="8">
    <source>
        <dbReference type="Proteomes" id="UP000195273"/>
    </source>
</evidence>
<evidence type="ECO:0000259" key="6">
    <source>
        <dbReference type="Pfam" id="PF00496"/>
    </source>
</evidence>
<dbReference type="GO" id="GO:0030288">
    <property type="term" value="C:outer membrane-bounded periplasmic space"/>
    <property type="evidence" value="ECO:0007669"/>
    <property type="project" value="TreeGrafter"/>
</dbReference>
<feature type="domain" description="Solute-binding protein family 5" evidence="6">
    <location>
        <begin position="80"/>
        <end position="465"/>
    </location>
</feature>
<evidence type="ECO:0000256" key="3">
    <source>
        <dbReference type="ARBA" id="ARBA00022448"/>
    </source>
</evidence>
<dbReference type="PIRSF" id="PIRSF002741">
    <property type="entry name" value="MppA"/>
    <property type="match status" value="1"/>
</dbReference>